<dbReference type="EMBL" id="GIBP01001478">
    <property type="protein sequence ID" value="NDV30447.1"/>
    <property type="molecule type" value="Transcribed_RNA"/>
</dbReference>
<dbReference type="SUPFAM" id="SSF47203">
    <property type="entry name" value="Acyl-CoA dehydrogenase C-terminal domain-like"/>
    <property type="match status" value="2"/>
</dbReference>
<evidence type="ECO:0000256" key="11">
    <source>
        <dbReference type="PIRSR" id="PIRSR000168-1"/>
    </source>
</evidence>
<dbReference type="GO" id="GO:0033540">
    <property type="term" value="P:fatty acid beta-oxidation using acyl-CoA oxidase"/>
    <property type="evidence" value="ECO:0007669"/>
    <property type="project" value="TreeGrafter"/>
</dbReference>
<evidence type="ECO:0000256" key="6">
    <source>
        <dbReference type="ARBA" id="ARBA00022832"/>
    </source>
</evidence>
<dbReference type="InterPro" id="IPR006091">
    <property type="entry name" value="Acyl-CoA_Oxase/DH_mid-dom"/>
</dbReference>
<proteinExistence type="inferred from homology"/>
<dbReference type="AlphaFoldDB" id="A0A6B2L0L2"/>
<dbReference type="GO" id="GO:0055088">
    <property type="term" value="P:lipid homeostasis"/>
    <property type="evidence" value="ECO:0007669"/>
    <property type="project" value="TreeGrafter"/>
</dbReference>
<dbReference type="InterPro" id="IPR009100">
    <property type="entry name" value="AcylCoA_DH/oxidase_NM_dom_sf"/>
</dbReference>
<evidence type="ECO:0000256" key="1">
    <source>
        <dbReference type="ARBA" id="ARBA00001974"/>
    </source>
</evidence>
<feature type="binding site" evidence="12">
    <location>
        <position position="89"/>
    </location>
    <ligand>
        <name>FAD</name>
        <dbReference type="ChEBI" id="CHEBI:57692"/>
    </ligand>
</feature>
<reference evidence="16" key="1">
    <citation type="journal article" date="2020" name="J. Eukaryot. Microbiol.">
        <title>De novo Sequencing, Assembly and Annotation of the Transcriptome for the Free-Living Testate Amoeba Arcella intermedia.</title>
        <authorList>
            <person name="Ribeiro G.M."/>
            <person name="Porfirio-Sousa A.L."/>
            <person name="Maurer-Alcala X.X."/>
            <person name="Katz L.A."/>
            <person name="Lahr D.J.G."/>
        </authorList>
    </citation>
    <scope>NUCLEOTIDE SEQUENCE</scope>
</reference>
<dbReference type="GO" id="GO:0005777">
    <property type="term" value="C:peroxisome"/>
    <property type="evidence" value="ECO:0007669"/>
    <property type="project" value="UniProtKB-SubCell"/>
</dbReference>
<dbReference type="FunFam" id="1.20.140.10:FF:000007">
    <property type="entry name" value="Acyl-coenzyme A oxidase"/>
    <property type="match status" value="1"/>
</dbReference>
<keyword evidence="4 10" id="KW-0285">Flavoprotein</keyword>
<dbReference type="InterPro" id="IPR036250">
    <property type="entry name" value="AcylCo_DH-like_C"/>
</dbReference>
<comment type="similarity">
    <text evidence="3 10">Belongs to the acyl-CoA oxidase family.</text>
</comment>
<evidence type="ECO:0000256" key="2">
    <source>
        <dbReference type="ARBA" id="ARBA00004275"/>
    </source>
</evidence>
<dbReference type="PANTHER" id="PTHR10909:SF250">
    <property type="entry name" value="PEROXISOMAL ACYL-COENZYME A OXIDASE 1"/>
    <property type="match status" value="1"/>
</dbReference>
<dbReference type="InterPro" id="IPR046373">
    <property type="entry name" value="Acyl-CoA_Oxase/DH_mid-dom_sf"/>
</dbReference>
<feature type="domain" description="Acyl-CoA oxidase/dehydrogenase middle" evidence="14">
    <location>
        <begin position="46"/>
        <end position="155"/>
    </location>
</feature>
<evidence type="ECO:0000256" key="3">
    <source>
        <dbReference type="ARBA" id="ARBA00006288"/>
    </source>
</evidence>
<dbReference type="InterPro" id="IPR012258">
    <property type="entry name" value="Acyl-CoA_oxidase"/>
</dbReference>
<dbReference type="Gene3D" id="2.40.110.10">
    <property type="entry name" value="Butyryl-CoA Dehydrogenase, subunit A, domain 2"/>
    <property type="match status" value="1"/>
</dbReference>
<name>A0A6B2L0L2_9EUKA</name>
<feature type="domain" description="Acyl-CoA oxidase C-alpha1" evidence="15">
    <location>
        <begin position="188"/>
        <end position="354"/>
    </location>
</feature>
<comment type="subcellular location">
    <subcellularLocation>
        <location evidence="2">Peroxisome</location>
    </subcellularLocation>
</comment>
<dbReference type="FunFam" id="2.40.110.10:FF:000003">
    <property type="entry name" value="Acyl-coenzyme A oxidase"/>
    <property type="match status" value="1"/>
</dbReference>
<sequence>MSSSTMNAGSMSNHFGLFLPTILSQSNDEQLSNWLEPTFGGKIIGCYAQTELGHGSNVRGLLTIAEFDKTTQEFVLNTPTLPSIKWWPGTLGKAATHAIVYAQLILDGKEHGVQAFLMQIRDENHRPLPGIEVGDLGPKMGDHANDTGFLRLENVRIPREMMLAKNQEVTPEGKFISRTSSGNSKSHYSTMMLARASFIMMAGAYLARAVTIAMRYSCVRRQGFEDTASTSFRAPEKQIIDYQVQRYRVFKQLAIAYAFKFSSQWLSNRQAAKKGGDEKDALQDLKEIAATGAGLKGLCTYMTWEGIEDCRKCCGGNGYLMVSGLAPLSQDYVWQITAEGDYILMILQLAKFLLSTYQDAVKGVPVSEQCDYLADIAKPNFNSEALRPPAAKSFRDFLDLGVLLSWYKYRALVTLVDVAAQYTGKLSEGVPKDVAFNECALAGTHAVRAHCFYFLLRNFIQAIKAVADKPVQVVLTQVATLFGLCLMIDENWGGCLSRADLSMVKQANAHILDVLRPNAIALVDAFDIPDRVLGTALGNADGNVYEALYESVKKAPLNQVDPYVGYDQMQKYLDLDILKKRSKL</sequence>
<keyword evidence="8" id="KW-0443">Lipid metabolism</keyword>
<evidence type="ECO:0000256" key="7">
    <source>
        <dbReference type="ARBA" id="ARBA00023002"/>
    </source>
</evidence>
<evidence type="ECO:0000259" key="15">
    <source>
        <dbReference type="Pfam" id="PF22924"/>
    </source>
</evidence>
<keyword evidence="6" id="KW-0276">Fatty acid metabolism</keyword>
<dbReference type="GO" id="GO:0003997">
    <property type="term" value="F:acyl-CoA oxidase activity"/>
    <property type="evidence" value="ECO:0007669"/>
    <property type="project" value="InterPro"/>
</dbReference>
<feature type="binding site" evidence="12">
    <location>
        <position position="50"/>
    </location>
    <ligand>
        <name>FAD</name>
        <dbReference type="ChEBI" id="CHEBI:57692"/>
    </ligand>
</feature>
<feature type="active site" description="Proton acceptor" evidence="11">
    <location>
        <position position="339"/>
    </location>
</feature>
<evidence type="ECO:0000256" key="10">
    <source>
        <dbReference type="PIRNR" id="PIRNR000168"/>
    </source>
</evidence>
<evidence type="ECO:0000256" key="5">
    <source>
        <dbReference type="ARBA" id="ARBA00022827"/>
    </source>
</evidence>
<comment type="cofactor">
    <cofactor evidence="1">
        <name>FAD</name>
        <dbReference type="ChEBI" id="CHEBI:57692"/>
    </cofactor>
</comment>
<dbReference type="PANTHER" id="PTHR10909">
    <property type="entry name" value="ELECTRON TRANSPORT OXIDOREDUCTASE"/>
    <property type="match status" value="1"/>
</dbReference>
<evidence type="ECO:0000256" key="9">
    <source>
        <dbReference type="ARBA" id="ARBA00023140"/>
    </source>
</evidence>
<dbReference type="Gene3D" id="1.20.140.10">
    <property type="entry name" value="Butyryl-CoA Dehydrogenase, subunit A, domain 3"/>
    <property type="match status" value="2"/>
</dbReference>
<dbReference type="SUPFAM" id="SSF56645">
    <property type="entry name" value="Acyl-CoA dehydrogenase NM domain-like"/>
    <property type="match status" value="1"/>
</dbReference>
<dbReference type="GO" id="GO:0071949">
    <property type="term" value="F:FAD binding"/>
    <property type="evidence" value="ECO:0007669"/>
    <property type="project" value="InterPro"/>
</dbReference>
<protein>
    <recommendedName>
        <fullName evidence="10">Acyl-coenzyme A oxidase</fullName>
    </recommendedName>
</protein>
<dbReference type="InterPro" id="IPR055060">
    <property type="entry name" value="ACOX_C_alpha1"/>
</dbReference>
<keyword evidence="5 10" id="KW-0274">FAD</keyword>
<dbReference type="GO" id="GO:0005504">
    <property type="term" value="F:fatty acid binding"/>
    <property type="evidence" value="ECO:0007669"/>
    <property type="project" value="TreeGrafter"/>
</dbReference>
<evidence type="ECO:0000259" key="13">
    <source>
        <dbReference type="Pfam" id="PF01756"/>
    </source>
</evidence>
<evidence type="ECO:0000259" key="14">
    <source>
        <dbReference type="Pfam" id="PF02770"/>
    </source>
</evidence>
<accession>A0A6B2L0L2</accession>
<keyword evidence="9" id="KW-0576">Peroxisome</keyword>
<evidence type="ECO:0000256" key="4">
    <source>
        <dbReference type="ARBA" id="ARBA00022630"/>
    </source>
</evidence>
<dbReference type="InterPro" id="IPR037069">
    <property type="entry name" value="AcylCoA_DH/ox_N_sf"/>
</dbReference>
<feature type="domain" description="Acyl-CoA oxidase C-terminal" evidence="13">
    <location>
        <begin position="400"/>
        <end position="566"/>
    </location>
</feature>
<dbReference type="Pfam" id="PF22924">
    <property type="entry name" value="ACOX_C_alpha1"/>
    <property type="match status" value="1"/>
</dbReference>
<evidence type="ECO:0000256" key="8">
    <source>
        <dbReference type="ARBA" id="ARBA00023098"/>
    </source>
</evidence>
<dbReference type="Gene3D" id="1.10.540.10">
    <property type="entry name" value="Acyl-CoA dehydrogenase/oxidase, N-terminal domain"/>
    <property type="match status" value="1"/>
</dbReference>
<evidence type="ECO:0000313" key="16">
    <source>
        <dbReference type="EMBL" id="NDV30447.1"/>
    </source>
</evidence>
<keyword evidence="7" id="KW-0560">Oxidoreductase</keyword>
<evidence type="ECO:0000256" key="12">
    <source>
        <dbReference type="PIRSR" id="PIRSR000168-2"/>
    </source>
</evidence>
<dbReference type="Pfam" id="PF01756">
    <property type="entry name" value="ACOX"/>
    <property type="match status" value="1"/>
</dbReference>
<organism evidence="16">
    <name type="scientific">Arcella intermedia</name>
    <dbReference type="NCBI Taxonomy" id="1963864"/>
    <lineage>
        <taxon>Eukaryota</taxon>
        <taxon>Amoebozoa</taxon>
        <taxon>Tubulinea</taxon>
        <taxon>Elardia</taxon>
        <taxon>Arcellinida</taxon>
        <taxon>Sphaerothecina</taxon>
        <taxon>Arcellidae</taxon>
        <taxon>Arcella</taxon>
    </lineage>
</organism>
<dbReference type="PIRSF" id="PIRSF000168">
    <property type="entry name" value="Acyl-CoA_oxidase"/>
    <property type="match status" value="1"/>
</dbReference>
<dbReference type="InterPro" id="IPR002655">
    <property type="entry name" value="Acyl-CoA_oxidase_C"/>
</dbReference>
<dbReference type="Pfam" id="PF02770">
    <property type="entry name" value="Acyl-CoA_dh_M"/>
    <property type="match status" value="1"/>
</dbReference>